<dbReference type="InterPro" id="IPR002052">
    <property type="entry name" value="DNA_methylase_N6_adenine_CS"/>
</dbReference>
<dbReference type="AlphaFoldDB" id="A0A0F5JQI8"/>
<dbReference type="CDD" id="cd02440">
    <property type="entry name" value="AdoMet_MTases"/>
    <property type="match status" value="1"/>
</dbReference>
<dbReference type="GO" id="GO:0005737">
    <property type="term" value="C:cytoplasm"/>
    <property type="evidence" value="ECO:0007669"/>
    <property type="project" value="UniProtKB-SubCell"/>
</dbReference>
<evidence type="ECO:0000313" key="9">
    <source>
        <dbReference type="Proteomes" id="UP000033047"/>
    </source>
</evidence>
<comment type="caution">
    <text evidence="8">The sequence shown here is derived from an EMBL/GenBank/DDBJ whole genome shotgun (WGS) entry which is preliminary data.</text>
</comment>
<dbReference type="HAMAP" id="MF_01872">
    <property type="entry name" value="tRNA_methyltr_YfiC"/>
    <property type="match status" value="1"/>
</dbReference>
<evidence type="ECO:0000256" key="5">
    <source>
        <dbReference type="ARBA" id="ARBA00022694"/>
    </source>
</evidence>
<dbReference type="Pfam" id="PF05175">
    <property type="entry name" value="MTS"/>
    <property type="match status" value="1"/>
</dbReference>
<dbReference type="HOGENOM" id="CLU_061983_0_0_10"/>
<evidence type="ECO:0000259" key="7">
    <source>
        <dbReference type="Pfam" id="PF05175"/>
    </source>
</evidence>
<comment type="catalytic activity">
    <reaction evidence="6">
        <text>adenosine(37) in tRNA1(Val) + S-adenosyl-L-methionine = N(6)-methyladenosine(37) in tRNA1(Val) + S-adenosyl-L-homocysteine + H(+)</text>
        <dbReference type="Rhea" id="RHEA:43160"/>
        <dbReference type="Rhea" id="RHEA-COMP:10369"/>
        <dbReference type="Rhea" id="RHEA-COMP:10370"/>
        <dbReference type="ChEBI" id="CHEBI:15378"/>
        <dbReference type="ChEBI" id="CHEBI:57856"/>
        <dbReference type="ChEBI" id="CHEBI:59789"/>
        <dbReference type="ChEBI" id="CHEBI:74411"/>
        <dbReference type="ChEBI" id="CHEBI:74449"/>
        <dbReference type="EC" id="2.1.1.223"/>
    </reaction>
</comment>
<evidence type="ECO:0000256" key="6">
    <source>
        <dbReference type="HAMAP-Rule" id="MF_01872"/>
    </source>
</evidence>
<feature type="domain" description="Methyltransferase small" evidence="7">
    <location>
        <begin position="34"/>
        <end position="161"/>
    </location>
</feature>
<comment type="similarity">
    <text evidence="6">Belongs to the methyltransferase superfamily. tRNA (adenine-N(6)-)-methyltransferase family.</text>
</comment>
<evidence type="ECO:0000256" key="2">
    <source>
        <dbReference type="ARBA" id="ARBA00022603"/>
    </source>
</evidence>
<keyword evidence="2 6" id="KW-0489">Methyltransferase</keyword>
<evidence type="ECO:0000256" key="1">
    <source>
        <dbReference type="ARBA" id="ARBA00022490"/>
    </source>
</evidence>
<dbReference type="InterPro" id="IPR029063">
    <property type="entry name" value="SAM-dependent_MTases_sf"/>
</dbReference>
<proteinExistence type="inferred from homology"/>
<dbReference type="SUPFAM" id="SSF53335">
    <property type="entry name" value="S-adenosyl-L-methionine-dependent methyltransferases"/>
    <property type="match status" value="1"/>
</dbReference>
<dbReference type="GO" id="GO:0008033">
    <property type="term" value="P:tRNA processing"/>
    <property type="evidence" value="ECO:0007669"/>
    <property type="project" value="UniProtKB-UniRule"/>
</dbReference>
<dbReference type="GO" id="GO:0016430">
    <property type="term" value="F:tRNA (adenine-N6)-methyltransferase activity"/>
    <property type="evidence" value="ECO:0007669"/>
    <property type="project" value="UniProtKB-UniRule"/>
</dbReference>
<dbReference type="InterPro" id="IPR007848">
    <property type="entry name" value="Small_mtfrase_dom"/>
</dbReference>
<dbReference type="PATRIC" id="fig|927665.4.peg.279"/>
<dbReference type="Gene3D" id="3.40.50.150">
    <property type="entry name" value="Vaccinia Virus protein VP39"/>
    <property type="match status" value="1"/>
</dbReference>
<evidence type="ECO:0000313" key="8">
    <source>
        <dbReference type="EMBL" id="KKB60004.1"/>
    </source>
</evidence>
<protein>
    <recommendedName>
        <fullName evidence="6">tRNA1(Val) (adenine(37)-N6)-methyltransferase</fullName>
        <ecNumber evidence="6">2.1.1.223</ecNumber>
    </recommendedName>
    <alternativeName>
        <fullName evidence="6">tRNA m6A37 methyltransferase</fullName>
    </alternativeName>
</protein>
<sequence>MANPYFQFKKFTIRHDKCAMKVGTDAVLLGAWADTASCKNILDIGTGTGIIALMLAQRSCADIDAIDIDKEACIQAEENVAASPFAGRIKVIPASCADFARSMAQKKYDLIVSNPPYFINSLKCPDNKRSVARHTDSLPLSELVENARALLSSPGRIALVLPYEQLEEVRETAQKNSLHICRQTNVIPVPGAHPKRLLVELSPVSTDTKNRNTLTIEEARHQYTPEYIALTKDFYLKM</sequence>
<keyword evidence="5 6" id="KW-0819">tRNA processing</keyword>
<dbReference type="PANTHER" id="PTHR47739:SF1">
    <property type="entry name" value="TRNA1(VAL) (ADENINE(37)-N6)-METHYLTRANSFERASE"/>
    <property type="match status" value="1"/>
</dbReference>
<evidence type="ECO:0000256" key="3">
    <source>
        <dbReference type="ARBA" id="ARBA00022679"/>
    </source>
</evidence>
<keyword evidence="1 6" id="KW-0963">Cytoplasm</keyword>
<gene>
    <name evidence="8" type="ORF">HMPREF1535_00279</name>
</gene>
<dbReference type="PANTHER" id="PTHR47739">
    <property type="entry name" value="TRNA1(VAL) (ADENINE(37)-N6)-METHYLTRANSFERASE"/>
    <property type="match status" value="1"/>
</dbReference>
<dbReference type="Proteomes" id="UP000033047">
    <property type="component" value="Unassembled WGS sequence"/>
</dbReference>
<comment type="function">
    <text evidence="6">Specifically methylates the adenine in position 37 of tRNA(1)(Val) (anticodon cmo5UAC).</text>
</comment>
<organism evidence="8 9">
    <name type="scientific">Parabacteroides goldsteinii DSM 19448 = WAL 12034</name>
    <dbReference type="NCBI Taxonomy" id="927665"/>
    <lineage>
        <taxon>Bacteria</taxon>
        <taxon>Pseudomonadati</taxon>
        <taxon>Bacteroidota</taxon>
        <taxon>Bacteroidia</taxon>
        <taxon>Bacteroidales</taxon>
        <taxon>Tannerellaceae</taxon>
        <taxon>Parabacteroides</taxon>
    </lineage>
</organism>
<dbReference type="STRING" id="927665.HMPREF1535_00279"/>
<dbReference type="EC" id="2.1.1.223" evidence="6"/>
<dbReference type="InterPro" id="IPR022882">
    <property type="entry name" value="tRNA_adenine-N6_MeTrfase"/>
</dbReference>
<reference evidence="8 9" key="1">
    <citation type="submission" date="2013-04" db="EMBL/GenBank/DDBJ databases">
        <title>The Genome Sequence of Parabacteroides goldsteinii DSM 19448.</title>
        <authorList>
            <consortium name="The Broad Institute Genomics Platform"/>
            <person name="Earl A."/>
            <person name="Ward D."/>
            <person name="Feldgarden M."/>
            <person name="Gevers D."/>
            <person name="Martens E."/>
            <person name="Sakamoto M."/>
            <person name="Benno Y."/>
            <person name="Song Y."/>
            <person name="Liu C."/>
            <person name="Lee J."/>
            <person name="Bolanos M."/>
            <person name="Vaisanen M.L."/>
            <person name="Finegold S.M."/>
            <person name="Walker B."/>
            <person name="Young S."/>
            <person name="Zeng Q."/>
            <person name="Gargeya S."/>
            <person name="Fitzgerald M."/>
            <person name="Haas B."/>
            <person name="Abouelleil A."/>
            <person name="Allen A.W."/>
            <person name="Alvarado L."/>
            <person name="Arachchi H.M."/>
            <person name="Berlin A.M."/>
            <person name="Chapman S.B."/>
            <person name="Gainer-Dewar J."/>
            <person name="Goldberg J."/>
            <person name="Griggs A."/>
            <person name="Gujja S."/>
            <person name="Hansen M."/>
            <person name="Howarth C."/>
            <person name="Imamovic A."/>
            <person name="Ireland A."/>
            <person name="Larimer J."/>
            <person name="McCowan C."/>
            <person name="Murphy C."/>
            <person name="Pearson M."/>
            <person name="Poon T.W."/>
            <person name="Priest M."/>
            <person name="Roberts A."/>
            <person name="Saif S."/>
            <person name="Shea T."/>
            <person name="Sisk P."/>
            <person name="Sykes S."/>
            <person name="Wortman J."/>
            <person name="Nusbaum C."/>
            <person name="Birren B."/>
        </authorList>
    </citation>
    <scope>NUCLEOTIDE SEQUENCE [LARGE SCALE GENOMIC DNA]</scope>
    <source>
        <strain evidence="8 9">DSM 19448</strain>
    </source>
</reference>
<keyword evidence="4 6" id="KW-0949">S-adenosyl-L-methionine</keyword>
<dbReference type="InterPro" id="IPR050210">
    <property type="entry name" value="tRNA_Adenine-N(6)_MTase"/>
</dbReference>
<dbReference type="GO" id="GO:0003676">
    <property type="term" value="F:nucleic acid binding"/>
    <property type="evidence" value="ECO:0007669"/>
    <property type="project" value="InterPro"/>
</dbReference>
<keyword evidence="3 6" id="KW-0808">Transferase</keyword>
<accession>A0A0F5JQI8</accession>
<dbReference type="GO" id="GO:0032259">
    <property type="term" value="P:methylation"/>
    <property type="evidence" value="ECO:0007669"/>
    <property type="project" value="UniProtKB-KW"/>
</dbReference>
<dbReference type="RefSeq" id="WP_046145080.1">
    <property type="nucleotide sequence ID" value="NZ_KQ033912.1"/>
</dbReference>
<evidence type="ECO:0000256" key="4">
    <source>
        <dbReference type="ARBA" id="ARBA00022691"/>
    </source>
</evidence>
<dbReference type="EMBL" id="AQHV01000001">
    <property type="protein sequence ID" value="KKB60004.1"/>
    <property type="molecule type" value="Genomic_DNA"/>
</dbReference>
<dbReference type="PROSITE" id="PS00092">
    <property type="entry name" value="N6_MTASE"/>
    <property type="match status" value="1"/>
</dbReference>
<name>A0A0F5JQI8_9BACT</name>
<comment type="subcellular location">
    <subcellularLocation>
        <location evidence="6">Cytoplasm</location>
    </subcellularLocation>
</comment>